<dbReference type="InterPro" id="IPR002616">
    <property type="entry name" value="tRNA_ribo_trans-like"/>
</dbReference>
<name>X1C714_9ZZZZ</name>
<accession>X1C714</accession>
<dbReference type="AlphaFoldDB" id="X1C714"/>
<proteinExistence type="predicted"/>
<protein>
    <recommendedName>
        <fullName evidence="1">tRNA-guanine(15) transglycosylase-like domain-containing protein</fullName>
    </recommendedName>
</protein>
<gene>
    <name evidence="2" type="ORF">S01H4_42591</name>
</gene>
<dbReference type="EMBL" id="BART01023403">
    <property type="protein sequence ID" value="GAG92188.1"/>
    <property type="molecule type" value="Genomic_DNA"/>
</dbReference>
<dbReference type="InterPro" id="IPR036511">
    <property type="entry name" value="TGT-like_sf"/>
</dbReference>
<organism evidence="2">
    <name type="scientific">marine sediment metagenome</name>
    <dbReference type="NCBI Taxonomy" id="412755"/>
    <lineage>
        <taxon>unclassified sequences</taxon>
        <taxon>metagenomes</taxon>
        <taxon>ecological metagenomes</taxon>
    </lineage>
</organism>
<dbReference type="SUPFAM" id="SSF51713">
    <property type="entry name" value="tRNA-guanine transglycosylase"/>
    <property type="match status" value="1"/>
</dbReference>
<sequence length="31" mass="3400">MPVGTQATVKAMTPRELDDLGIQIILSNSYH</sequence>
<feature type="domain" description="tRNA-guanine(15) transglycosylase-like" evidence="1">
    <location>
        <begin position="1"/>
        <end position="31"/>
    </location>
</feature>
<comment type="caution">
    <text evidence="2">The sequence shown here is derived from an EMBL/GenBank/DDBJ whole genome shotgun (WGS) entry which is preliminary data.</text>
</comment>
<dbReference type="Pfam" id="PF01702">
    <property type="entry name" value="TGT"/>
    <property type="match status" value="1"/>
</dbReference>
<evidence type="ECO:0000259" key="1">
    <source>
        <dbReference type="Pfam" id="PF01702"/>
    </source>
</evidence>
<feature type="non-terminal residue" evidence="2">
    <location>
        <position position="31"/>
    </location>
</feature>
<dbReference type="Gene3D" id="3.20.20.105">
    <property type="entry name" value="Queuine tRNA-ribosyltransferase-like"/>
    <property type="match status" value="1"/>
</dbReference>
<reference evidence="2" key="1">
    <citation type="journal article" date="2014" name="Front. Microbiol.">
        <title>High frequency of phylogenetically diverse reductive dehalogenase-homologous genes in deep subseafloor sedimentary metagenomes.</title>
        <authorList>
            <person name="Kawai M."/>
            <person name="Futagami T."/>
            <person name="Toyoda A."/>
            <person name="Takaki Y."/>
            <person name="Nishi S."/>
            <person name="Hori S."/>
            <person name="Arai W."/>
            <person name="Tsubouchi T."/>
            <person name="Morono Y."/>
            <person name="Uchiyama I."/>
            <person name="Ito T."/>
            <person name="Fujiyama A."/>
            <person name="Inagaki F."/>
            <person name="Takami H."/>
        </authorList>
    </citation>
    <scope>NUCLEOTIDE SEQUENCE</scope>
    <source>
        <strain evidence="2">Expedition CK06-06</strain>
    </source>
</reference>
<evidence type="ECO:0000313" key="2">
    <source>
        <dbReference type="EMBL" id="GAG92188.1"/>
    </source>
</evidence>
<dbReference type="GO" id="GO:0006400">
    <property type="term" value="P:tRNA modification"/>
    <property type="evidence" value="ECO:0007669"/>
    <property type="project" value="InterPro"/>
</dbReference>